<keyword evidence="4" id="KW-1185">Reference proteome</keyword>
<dbReference type="SMART" id="SM00749">
    <property type="entry name" value="BON"/>
    <property type="match status" value="1"/>
</dbReference>
<evidence type="ECO:0000313" key="4">
    <source>
        <dbReference type="Proteomes" id="UP000288259"/>
    </source>
</evidence>
<dbReference type="PROSITE" id="PS50914">
    <property type="entry name" value="BON"/>
    <property type="match status" value="1"/>
</dbReference>
<dbReference type="EMBL" id="PIPY01000004">
    <property type="protein sequence ID" value="RUO62201.1"/>
    <property type="molecule type" value="Genomic_DNA"/>
</dbReference>
<protein>
    <submittedName>
        <fullName evidence="3">Phospholipid-binding protein</fullName>
    </submittedName>
</protein>
<dbReference type="PANTHER" id="PTHR34606:SF15">
    <property type="entry name" value="BON DOMAIN-CONTAINING PROTEIN"/>
    <property type="match status" value="1"/>
</dbReference>
<dbReference type="InterPro" id="IPR007055">
    <property type="entry name" value="BON_dom"/>
</dbReference>
<comment type="caution">
    <text evidence="3">The sequence shown here is derived from an EMBL/GenBank/DDBJ whole genome shotgun (WGS) entry which is preliminary data.</text>
</comment>
<dbReference type="Proteomes" id="UP000288259">
    <property type="component" value="Unassembled WGS sequence"/>
</dbReference>
<name>A0A432YMI3_9GAMM</name>
<dbReference type="AlphaFoldDB" id="A0A432YMI3"/>
<gene>
    <name evidence="3" type="ORF">CWI71_04950</name>
</gene>
<evidence type="ECO:0000259" key="2">
    <source>
        <dbReference type="PROSITE" id="PS50914"/>
    </source>
</evidence>
<evidence type="ECO:0000256" key="1">
    <source>
        <dbReference type="SAM" id="SignalP"/>
    </source>
</evidence>
<dbReference type="InterPro" id="IPR051686">
    <property type="entry name" value="Lipoprotein_DolP"/>
</dbReference>
<dbReference type="OrthoDB" id="6477610at2"/>
<feature type="domain" description="BON" evidence="2">
    <location>
        <begin position="47"/>
        <end position="113"/>
    </location>
</feature>
<feature type="signal peptide" evidence="1">
    <location>
        <begin position="1"/>
        <end position="24"/>
    </location>
</feature>
<dbReference type="InterPro" id="IPR014004">
    <property type="entry name" value="Transpt-assoc_nodulatn_dom_bac"/>
</dbReference>
<organism evidence="3 4">
    <name type="scientific">Pseudidiomarina insulisalsae</name>
    <dbReference type="NCBI Taxonomy" id="575789"/>
    <lineage>
        <taxon>Bacteria</taxon>
        <taxon>Pseudomonadati</taxon>
        <taxon>Pseudomonadota</taxon>
        <taxon>Gammaproteobacteria</taxon>
        <taxon>Alteromonadales</taxon>
        <taxon>Idiomarinaceae</taxon>
        <taxon>Pseudidiomarina</taxon>
    </lineage>
</organism>
<sequence length="114" mass="11638">MKLSKLFITLASVTTLTFTGAAVAAPLLAQAQQDVGHAAEDPSDHVSDAAITAQVQSALLAKASGMQVNVQTNGGVVTLSGEVPSAADIKAIERIVRDVNGVKEVRNELTISGA</sequence>
<dbReference type="PANTHER" id="PTHR34606">
    <property type="entry name" value="BON DOMAIN-CONTAINING PROTEIN"/>
    <property type="match status" value="1"/>
</dbReference>
<feature type="chain" id="PRO_5019113509" evidence="1">
    <location>
        <begin position="25"/>
        <end position="114"/>
    </location>
</feature>
<evidence type="ECO:0000313" key="3">
    <source>
        <dbReference type="EMBL" id="RUO62201.1"/>
    </source>
</evidence>
<dbReference type="Pfam" id="PF04972">
    <property type="entry name" value="BON"/>
    <property type="match status" value="1"/>
</dbReference>
<accession>A0A432YMI3</accession>
<reference evidence="4" key="1">
    <citation type="journal article" date="2018" name="Front. Microbiol.">
        <title>Genome-Based Analysis Reveals the Taxonomy and Diversity of the Family Idiomarinaceae.</title>
        <authorList>
            <person name="Liu Y."/>
            <person name="Lai Q."/>
            <person name="Shao Z."/>
        </authorList>
    </citation>
    <scope>NUCLEOTIDE SEQUENCE [LARGE SCALE GENOMIC DNA]</scope>
    <source>
        <strain evidence="4">CVS-6</strain>
    </source>
</reference>
<proteinExistence type="predicted"/>
<keyword evidence="1" id="KW-0732">Signal</keyword>
<dbReference type="RefSeq" id="WP_126754164.1">
    <property type="nucleotide sequence ID" value="NZ_PIPY01000004.1"/>
</dbReference>
<dbReference type="Gene3D" id="3.30.1340.30">
    <property type="match status" value="1"/>
</dbReference>